<organism evidence="1">
    <name type="scientific">viral metagenome</name>
    <dbReference type="NCBI Taxonomy" id="1070528"/>
    <lineage>
        <taxon>unclassified sequences</taxon>
        <taxon>metagenomes</taxon>
        <taxon>organismal metagenomes</taxon>
    </lineage>
</organism>
<proteinExistence type="predicted"/>
<gene>
    <name evidence="1" type="ORF">TM448A05580_0008</name>
</gene>
<dbReference type="AlphaFoldDB" id="A0A6H2A4I2"/>
<sequence length="78" mass="9318">MIKSRLEQIRDKTNLWDYSEKPDSEILIKTNSIKADFAKHKFRAGEYYDRYLDKLLKKYNLTLVEYWAGGELLERGTV</sequence>
<name>A0A6H2A4I2_9ZZZZ</name>
<dbReference type="EMBL" id="MT144532">
    <property type="protein sequence ID" value="QJA54724.1"/>
    <property type="molecule type" value="Genomic_DNA"/>
</dbReference>
<reference evidence="1" key="1">
    <citation type="submission" date="2020-03" db="EMBL/GenBank/DDBJ databases">
        <title>The deep terrestrial virosphere.</title>
        <authorList>
            <person name="Holmfeldt K."/>
            <person name="Nilsson E."/>
            <person name="Simone D."/>
            <person name="Lopez-Fernandez M."/>
            <person name="Wu X."/>
            <person name="de Brujin I."/>
            <person name="Lundin D."/>
            <person name="Andersson A."/>
            <person name="Bertilsson S."/>
            <person name="Dopson M."/>
        </authorList>
    </citation>
    <scope>NUCLEOTIDE SEQUENCE</scope>
    <source>
        <strain evidence="1">TM448A05580</strain>
    </source>
</reference>
<evidence type="ECO:0000313" key="1">
    <source>
        <dbReference type="EMBL" id="QJA54724.1"/>
    </source>
</evidence>
<accession>A0A6H2A4I2</accession>
<protein>
    <submittedName>
        <fullName evidence="1">Uncharacterized protein</fullName>
    </submittedName>
</protein>